<dbReference type="OrthoDB" id="206403at2759"/>
<reference evidence="4" key="1">
    <citation type="submission" date="2022-07" db="EMBL/GenBank/DDBJ databases">
        <title>Genome analysis of Parmales, a sister group of diatoms, reveals the evolutionary specialization of diatoms from phago-mixotrophs to photoautotrophs.</title>
        <authorList>
            <person name="Ban H."/>
            <person name="Sato S."/>
            <person name="Yoshikawa S."/>
            <person name="Kazumasa Y."/>
            <person name="Nakamura Y."/>
            <person name="Ichinomiya M."/>
            <person name="Saitoh K."/>
            <person name="Sato N."/>
            <person name="Blanc-Mathieu R."/>
            <person name="Endo H."/>
            <person name="Kuwata A."/>
            <person name="Ogata H."/>
        </authorList>
    </citation>
    <scope>NUCLEOTIDE SEQUENCE</scope>
</reference>
<dbReference type="InterPro" id="IPR016181">
    <property type="entry name" value="Acyl_CoA_acyltransferase"/>
</dbReference>
<dbReference type="PANTHER" id="PTHR13947:SF37">
    <property type="entry name" value="LD18367P"/>
    <property type="match status" value="1"/>
</dbReference>
<comment type="caution">
    <text evidence="4">The sequence shown here is derived from an EMBL/GenBank/DDBJ whole genome shotgun (WGS) entry which is preliminary data.</text>
</comment>
<dbReference type="PROSITE" id="PS51186">
    <property type="entry name" value="GNAT"/>
    <property type="match status" value="1"/>
</dbReference>
<evidence type="ECO:0000313" key="4">
    <source>
        <dbReference type="EMBL" id="GMH47513.1"/>
    </source>
</evidence>
<sequence length="735" mass="78834">MDSYGTSGAFGLFLGGLAARDGSVGMNAAYDPVVILRNHLNERASINETSIDGQEGDKDDNTGVRGDCFDMKIMEDGVKSVGVASTDANQPGGDHSEDRTKTSEPVLPPFVGSVGRDVSSSSSPSICDGLDLHGWDLRVGRNSVVKKMIVSLQSTYRGYGKDRCDECNVRIREVLGDVREGEDGEGKKSVRGMKRELNKAVKDGVPPRFEGRDIEVYTMDRFEARVRYMYNLLMCDIRGCGRIREMLLPTMEGSGGGGKRVECVSMGGGPGFEHFAVVVIAEYLKMINSASSSSPSPSSPESPPPPVWNVPFIRTSNVDLYKDEWSPIAKVVSDAAGNPLSVGGSSYHTIETMSGDLRSPLTSNPSLCSRVERGDVLFAAFVCHENASFLVDEGFRELRSGTALSGILTVAKVGAVVVLTDAGNRMWGCIFERAKALGWRGDKRDASGGIKVTLGPKGFVVMERVHGVIGVMDAIRVGGGDGVVCVEGYRRGGDEGMMEIADVGGGGKLFVSLEGVMTGANGTEGERVVVTGKLKRKQRRLYLEAVEVVGMGGTREGERGGVRLREMRGAEDLAVVRKMWESGLRFNMNLYSYPAGLCAEEDSFIVGTISDGDMSTLEKARERWSSGGIFILAEEDGVTVGCVGIRGSDGEGQGCEIGRLTVELNSRGKGIANRLLHAGERWAKSKGFKSMSATTVGLNLAAVRCYKKNGFGESFRGRKDGKVGEPDFVTLVKEI</sequence>
<dbReference type="SUPFAM" id="SSF55729">
    <property type="entry name" value="Acyl-CoA N-acyltransferases (Nat)"/>
    <property type="match status" value="1"/>
</dbReference>
<dbReference type="Proteomes" id="UP001165082">
    <property type="component" value="Unassembled WGS sequence"/>
</dbReference>
<dbReference type="InterPro" id="IPR050769">
    <property type="entry name" value="NAT_camello-type"/>
</dbReference>
<feature type="region of interest" description="Disordered" evidence="2">
    <location>
        <begin position="83"/>
        <end position="107"/>
    </location>
</feature>
<evidence type="ECO:0000259" key="3">
    <source>
        <dbReference type="PROSITE" id="PS51186"/>
    </source>
</evidence>
<dbReference type="AlphaFoldDB" id="A0A9W6ZAD9"/>
<evidence type="ECO:0000256" key="1">
    <source>
        <dbReference type="ARBA" id="ARBA00022679"/>
    </source>
</evidence>
<dbReference type="InterPro" id="IPR000182">
    <property type="entry name" value="GNAT_dom"/>
</dbReference>
<gene>
    <name evidence="4" type="ORF">TrRE_jg3043</name>
</gene>
<protein>
    <recommendedName>
        <fullName evidence="3">N-acetyltransferase domain-containing protein</fullName>
    </recommendedName>
</protein>
<dbReference type="PANTHER" id="PTHR13947">
    <property type="entry name" value="GNAT FAMILY N-ACETYLTRANSFERASE"/>
    <property type="match status" value="1"/>
</dbReference>
<accession>A0A9W6ZAD9</accession>
<proteinExistence type="predicted"/>
<dbReference type="Pfam" id="PF00583">
    <property type="entry name" value="Acetyltransf_1"/>
    <property type="match status" value="1"/>
</dbReference>
<dbReference type="GO" id="GO:0008080">
    <property type="term" value="F:N-acetyltransferase activity"/>
    <property type="evidence" value="ECO:0007669"/>
    <property type="project" value="InterPro"/>
</dbReference>
<name>A0A9W6ZAD9_9STRA</name>
<dbReference type="CDD" id="cd04301">
    <property type="entry name" value="NAT_SF"/>
    <property type="match status" value="1"/>
</dbReference>
<feature type="domain" description="N-acetyltransferase" evidence="3">
    <location>
        <begin position="562"/>
        <end position="735"/>
    </location>
</feature>
<evidence type="ECO:0000313" key="5">
    <source>
        <dbReference type="Proteomes" id="UP001165082"/>
    </source>
</evidence>
<dbReference type="EMBL" id="BRXZ01000574">
    <property type="protein sequence ID" value="GMH47513.1"/>
    <property type="molecule type" value="Genomic_DNA"/>
</dbReference>
<keyword evidence="1" id="KW-0808">Transferase</keyword>
<evidence type="ECO:0000256" key="2">
    <source>
        <dbReference type="SAM" id="MobiDB-lite"/>
    </source>
</evidence>
<keyword evidence="5" id="KW-1185">Reference proteome</keyword>
<dbReference type="Gene3D" id="3.40.630.30">
    <property type="match status" value="1"/>
</dbReference>
<organism evidence="4 5">
    <name type="scientific">Triparma retinervis</name>
    <dbReference type="NCBI Taxonomy" id="2557542"/>
    <lineage>
        <taxon>Eukaryota</taxon>
        <taxon>Sar</taxon>
        <taxon>Stramenopiles</taxon>
        <taxon>Ochrophyta</taxon>
        <taxon>Bolidophyceae</taxon>
        <taxon>Parmales</taxon>
        <taxon>Triparmaceae</taxon>
        <taxon>Triparma</taxon>
    </lineage>
</organism>